<organism evidence="2 3">
    <name type="scientific">Bodo saltans</name>
    <name type="common">Flagellated protozoan</name>
    <dbReference type="NCBI Taxonomy" id="75058"/>
    <lineage>
        <taxon>Eukaryota</taxon>
        <taxon>Discoba</taxon>
        <taxon>Euglenozoa</taxon>
        <taxon>Kinetoplastea</taxon>
        <taxon>Metakinetoplastina</taxon>
        <taxon>Eubodonida</taxon>
        <taxon>Bodonidae</taxon>
        <taxon>Bodo</taxon>
    </lineage>
</organism>
<feature type="region of interest" description="Disordered" evidence="1">
    <location>
        <begin position="383"/>
        <end position="415"/>
    </location>
</feature>
<feature type="compositionally biased region" description="Polar residues" evidence="1">
    <location>
        <begin position="521"/>
        <end position="530"/>
    </location>
</feature>
<feature type="region of interest" description="Disordered" evidence="1">
    <location>
        <begin position="467"/>
        <end position="536"/>
    </location>
</feature>
<dbReference type="VEuPathDB" id="TriTrypDB:BSAL_55690"/>
<dbReference type="EMBL" id="CYKH01000162">
    <property type="protein sequence ID" value="CUE74277.1"/>
    <property type="molecule type" value="Genomic_DNA"/>
</dbReference>
<feature type="compositionally biased region" description="Low complexity" evidence="1">
    <location>
        <begin position="467"/>
        <end position="506"/>
    </location>
</feature>
<feature type="compositionally biased region" description="Low complexity" evidence="1">
    <location>
        <begin position="395"/>
        <end position="413"/>
    </location>
</feature>
<feature type="compositionally biased region" description="Low complexity" evidence="1">
    <location>
        <begin position="344"/>
        <end position="359"/>
    </location>
</feature>
<dbReference type="AlphaFoldDB" id="A0A0S4IMQ1"/>
<sequence>MYTSAPSSNVNVQLTVHHNRCCGGFGRGTFASAAGFGGAGVPSATTGFGAPVVAGGFGQPAQSEAHTHAAGFGAPAKGGFGQAQQVGGFSQTQAGGFGQAGFGKPVPSGGFNVLPPRSESPHHENFGVATLPPPSAFGAHQLAAAVVGPFGQANSAQRFDYSAVTFETEFHIPRDTFSDWQTVTEILLEECGLSDFEIADSLTRADAIEANSGIVGLQQTLLNALLVKRRQSDTSKHQSPRCESNDQMWLRINHARKQEEEKGTTVNDTNRDRLQATNNTAANMIQTSVVTKRQWSKVATDTKEKRSTDPLEAPSVRLVVDIFYHAVTQVGFRNVVTAQGGSGAAAPSQSGFGAAAPSQGGFGTAAPAQGGFGTAAPAAQGGFGTAAPSQGGFGAAQTQTQGGFGTTAATPAQSAFGTAPSQGGFGAAATLTKGQCGASAPARSVGKVFPAPGGFGTAATPAPSGFGAAAPAQSSFGKVPAPATAAQSAASPAQSTSQAAPAQSSTGVPADGLGTVATPAQAPQPSSFTSAFGKAN</sequence>
<feature type="region of interest" description="Disordered" evidence="1">
    <location>
        <begin position="339"/>
        <end position="359"/>
    </location>
</feature>
<evidence type="ECO:0000256" key="1">
    <source>
        <dbReference type="SAM" id="MobiDB-lite"/>
    </source>
</evidence>
<gene>
    <name evidence="2" type="ORF">BSAL_55690</name>
</gene>
<accession>A0A0S4IMQ1</accession>
<name>A0A0S4IMQ1_BODSA</name>
<protein>
    <recommendedName>
        <fullName evidence="4">Nucleoporin</fullName>
    </recommendedName>
</protein>
<evidence type="ECO:0008006" key="4">
    <source>
        <dbReference type="Google" id="ProtNLM"/>
    </source>
</evidence>
<evidence type="ECO:0000313" key="3">
    <source>
        <dbReference type="Proteomes" id="UP000051952"/>
    </source>
</evidence>
<evidence type="ECO:0000313" key="2">
    <source>
        <dbReference type="EMBL" id="CUE74277.1"/>
    </source>
</evidence>
<reference evidence="3" key="1">
    <citation type="submission" date="2015-09" db="EMBL/GenBank/DDBJ databases">
        <authorList>
            <consortium name="Pathogen Informatics"/>
        </authorList>
    </citation>
    <scope>NUCLEOTIDE SEQUENCE [LARGE SCALE GENOMIC DNA]</scope>
    <source>
        <strain evidence="3">Lake Konstanz</strain>
    </source>
</reference>
<proteinExistence type="predicted"/>
<dbReference type="Proteomes" id="UP000051952">
    <property type="component" value="Unassembled WGS sequence"/>
</dbReference>
<keyword evidence="3" id="KW-1185">Reference proteome</keyword>